<dbReference type="EMBL" id="LAZR01002688">
    <property type="protein sequence ID" value="KKN26862.1"/>
    <property type="molecule type" value="Genomic_DNA"/>
</dbReference>
<reference evidence="1" key="1">
    <citation type="journal article" date="2015" name="Nature">
        <title>Complex archaea that bridge the gap between prokaryotes and eukaryotes.</title>
        <authorList>
            <person name="Spang A."/>
            <person name="Saw J.H."/>
            <person name="Jorgensen S.L."/>
            <person name="Zaremba-Niedzwiedzka K."/>
            <person name="Martijn J."/>
            <person name="Lind A.E."/>
            <person name="van Eijk R."/>
            <person name="Schleper C."/>
            <person name="Guy L."/>
            <person name="Ettema T.J."/>
        </authorList>
    </citation>
    <scope>NUCLEOTIDE SEQUENCE</scope>
</reference>
<protein>
    <recommendedName>
        <fullName evidence="2">DUF2695 domain-containing protein</fullName>
    </recommendedName>
</protein>
<gene>
    <name evidence="1" type="ORF">LCGC14_0870380</name>
</gene>
<proteinExistence type="predicted"/>
<sequence length="188" mass="21917">MKKERAILIKNPKLRRIRNGLRTLLRLWLSDIQISLINEQISTDNQEKYGDIQKLLSELHLLEIRSICFCLFCGRSDKDMIFIPKMKQWLCIECNSKRVYFEDLRANFQISNEKLGEFFDKLGSDDGIGLSRRGAKCNGFTASKKILDQMGVIEETQGRFFELSEYYGGYCDCEIIFNAKSRFLEDGK</sequence>
<organism evidence="1">
    <name type="scientific">marine sediment metagenome</name>
    <dbReference type="NCBI Taxonomy" id="412755"/>
    <lineage>
        <taxon>unclassified sequences</taxon>
        <taxon>metagenomes</taxon>
        <taxon>ecological metagenomes</taxon>
    </lineage>
</organism>
<accession>A0A0F9PQH1</accession>
<evidence type="ECO:0008006" key="2">
    <source>
        <dbReference type="Google" id="ProtNLM"/>
    </source>
</evidence>
<dbReference type="AlphaFoldDB" id="A0A0F9PQH1"/>
<evidence type="ECO:0000313" key="1">
    <source>
        <dbReference type="EMBL" id="KKN26862.1"/>
    </source>
</evidence>
<name>A0A0F9PQH1_9ZZZZ</name>
<comment type="caution">
    <text evidence="1">The sequence shown here is derived from an EMBL/GenBank/DDBJ whole genome shotgun (WGS) entry which is preliminary data.</text>
</comment>